<evidence type="ECO:0000313" key="2">
    <source>
        <dbReference type="EMBL" id="KXB08449.1"/>
    </source>
</evidence>
<reference evidence="2 3" key="1">
    <citation type="journal article" date="2016" name="Sci. Rep.">
        <title>Metabolic traits of an uncultured archaeal lineage -MSBL1- from brine pools of the Red Sea.</title>
        <authorList>
            <person name="Mwirichia R."/>
            <person name="Alam I."/>
            <person name="Rashid M."/>
            <person name="Vinu M."/>
            <person name="Ba-Alawi W."/>
            <person name="Anthony Kamau A."/>
            <person name="Kamanda Ngugi D."/>
            <person name="Goker M."/>
            <person name="Klenk H.P."/>
            <person name="Bajic V."/>
            <person name="Stingl U."/>
        </authorList>
    </citation>
    <scope>NUCLEOTIDE SEQUENCE [LARGE SCALE GENOMIC DNA]</scope>
    <source>
        <strain evidence="2">SCGC-AAA382N08</strain>
    </source>
</reference>
<dbReference type="InterPro" id="IPR035986">
    <property type="entry name" value="PKD_dom_sf"/>
</dbReference>
<dbReference type="CDD" id="cd00063">
    <property type="entry name" value="FN3"/>
    <property type="match status" value="1"/>
</dbReference>
<sequence>MALKNNFKIIIIFLLVIIFASLSLSPVLSGGGGGGCTDDCSPSGKRVCCNNQNYKRCGDYDSDSCSEWSSCRSCGSDGWRNVGSSYNCCDGNQKCDCQDQEYIDYYCSGGSCESKVANTRTVKSNCTDCSSQGTNCGYGTCQEDEKPSWSCSGGSCNYNCNYKVSCVPDECDSDPDCDDGNPCTIDTCNNPSAGDSTCSYSNKSAGTDCGDCKECDGSGNCNFLCQGNESSCGCVNDSCIDCSEHYGTNCGYNTCQGNEKPSWSCSGSSCNYNCNYDVSCLEEPGVETDAASNVQEDQATLNGNLTSLGGASSCNVWFEWGTDTSYGNETDHTAKSSTGSFPSETISGLSPGMTYHFRAIAENSQGISYGNDEAFSTILGGDATGFGWIGANCTNPAETSCGNSTNPVGWVSFSSEEISCSGSSYEVSVDYDTGEISGAAFIGVGEDSNSGDCNTSENTVGWLYFDSSDTPPFGTSYSYNYPAQIVNSEVRGWAPIISKDENGNQIIVTWVRFKGTNYSTEINDDGTIGTSGGTDHYAWAGASNDGGLGWIDLSPEFSPVVFPPTNRSPEASFLNLPYGNGTYCGVGSGNGQVYFEWEYSDPDGDPQSKFDFEVLEGGTTPVATSTVTDPGSNTQSRFITIGSDKLDYGTYYDWRVKVYDDQGADSGWVYGSDYGQDFTTSDHAWPSPYFTHTPENIAIEETVTFVDQSECYDSTNNEYDCSQGATIDYKWDFSYDSDDGFEVKDTTKGDATTSYSDTGEYTVKLRVYDNTLGSNAYCETQGDTPINATLPLPEWEEVGGQD</sequence>
<dbReference type="InterPro" id="IPR013783">
    <property type="entry name" value="Ig-like_fold"/>
</dbReference>
<comment type="caution">
    <text evidence="2">The sequence shown here is derived from an EMBL/GenBank/DDBJ whole genome shotgun (WGS) entry which is preliminary data.</text>
</comment>
<accession>A0A133VPS6</accession>
<dbReference type="InterPro" id="IPR009030">
    <property type="entry name" value="Growth_fac_rcpt_cys_sf"/>
</dbReference>
<dbReference type="CDD" id="cd00146">
    <property type="entry name" value="PKD"/>
    <property type="match status" value="1"/>
</dbReference>
<dbReference type="EMBL" id="LHYJ01000014">
    <property type="protein sequence ID" value="KXB08449.1"/>
    <property type="molecule type" value="Genomic_DNA"/>
</dbReference>
<dbReference type="SUPFAM" id="SSF49299">
    <property type="entry name" value="PKD domain"/>
    <property type="match status" value="1"/>
</dbReference>
<feature type="domain" description="PKD" evidence="1">
    <location>
        <begin position="722"/>
        <end position="770"/>
    </location>
</feature>
<gene>
    <name evidence="2" type="ORF">AKJ56_01295</name>
</gene>
<dbReference type="InterPro" id="IPR003961">
    <property type="entry name" value="FN3_dom"/>
</dbReference>
<evidence type="ECO:0000313" key="3">
    <source>
        <dbReference type="Proteomes" id="UP000070175"/>
    </source>
</evidence>
<dbReference type="SUPFAM" id="SSF57184">
    <property type="entry name" value="Growth factor receptor domain"/>
    <property type="match status" value="1"/>
</dbReference>
<dbReference type="InterPro" id="IPR036116">
    <property type="entry name" value="FN3_sf"/>
</dbReference>
<dbReference type="PROSITE" id="PS50093">
    <property type="entry name" value="PKD"/>
    <property type="match status" value="1"/>
</dbReference>
<proteinExistence type="predicted"/>
<dbReference type="InterPro" id="IPR000601">
    <property type="entry name" value="PKD_dom"/>
</dbReference>
<dbReference type="Proteomes" id="UP000070175">
    <property type="component" value="Unassembled WGS sequence"/>
</dbReference>
<dbReference type="SUPFAM" id="SSF49265">
    <property type="entry name" value="Fibronectin type III"/>
    <property type="match status" value="1"/>
</dbReference>
<keyword evidence="3" id="KW-1185">Reference proteome</keyword>
<organism evidence="2 3">
    <name type="scientific">candidate division MSBL1 archaeon SCGC-AAA382N08</name>
    <dbReference type="NCBI Taxonomy" id="1698285"/>
    <lineage>
        <taxon>Archaea</taxon>
        <taxon>Methanobacteriati</taxon>
        <taxon>Methanobacteriota</taxon>
        <taxon>candidate division MSBL1</taxon>
    </lineage>
</organism>
<dbReference type="AlphaFoldDB" id="A0A133VPS6"/>
<dbReference type="Gene3D" id="2.60.40.10">
    <property type="entry name" value="Immunoglobulins"/>
    <property type="match status" value="2"/>
</dbReference>
<evidence type="ECO:0000259" key="1">
    <source>
        <dbReference type="PROSITE" id="PS50093"/>
    </source>
</evidence>
<protein>
    <recommendedName>
        <fullName evidence="1">PKD domain-containing protein</fullName>
    </recommendedName>
</protein>
<name>A0A133VPS6_9EURY</name>